<dbReference type="OrthoDB" id="5549158at2759"/>
<keyword evidence="6 10" id="KW-0576">Peroxisome</keyword>
<feature type="coiled-coil region" evidence="11">
    <location>
        <begin position="120"/>
        <end position="161"/>
    </location>
</feature>
<comment type="caution">
    <text evidence="14">The sequence shown here is derived from an EMBL/GenBank/DDBJ whole genome shotgun (WGS) entry which is preliminary data.</text>
</comment>
<evidence type="ECO:0000313" key="15">
    <source>
        <dbReference type="Proteomes" id="UP000076154"/>
    </source>
</evidence>
<dbReference type="EMBL" id="LUEZ02000010">
    <property type="protein sequence ID" value="RDB28779.1"/>
    <property type="molecule type" value="Genomic_DNA"/>
</dbReference>
<keyword evidence="2 10" id="KW-0813">Transport</keyword>
<evidence type="ECO:0000259" key="13">
    <source>
        <dbReference type="Pfam" id="PF04695"/>
    </source>
</evidence>
<evidence type="ECO:0000256" key="6">
    <source>
        <dbReference type="ARBA" id="ARBA00023140"/>
    </source>
</evidence>
<feature type="region of interest" description="Disordered" evidence="12">
    <location>
        <begin position="254"/>
        <end position="287"/>
    </location>
</feature>
<dbReference type="Proteomes" id="UP000076154">
    <property type="component" value="Unassembled WGS sequence"/>
</dbReference>
<evidence type="ECO:0000256" key="2">
    <source>
        <dbReference type="ARBA" id="ARBA00022448"/>
    </source>
</evidence>
<proteinExistence type="inferred from homology"/>
<evidence type="ECO:0000256" key="5">
    <source>
        <dbReference type="ARBA" id="ARBA00023136"/>
    </source>
</evidence>
<keyword evidence="4" id="KW-0811">Translocation</keyword>
<evidence type="ECO:0000256" key="4">
    <source>
        <dbReference type="ARBA" id="ARBA00023010"/>
    </source>
</evidence>
<evidence type="ECO:0000256" key="9">
    <source>
        <dbReference type="ARBA" id="ARBA00046271"/>
    </source>
</evidence>
<dbReference type="STRING" id="39966.A0A369K2C1"/>
<dbReference type="GO" id="GO:0005102">
    <property type="term" value="F:signaling receptor binding"/>
    <property type="evidence" value="ECO:0007669"/>
    <property type="project" value="TreeGrafter"/>
</dbReference>
<dbReference type="PANTHER" id="PTHR23058:SF0">
    <property type="entry name" value="PEROXISOMAL MEMBRANE PROTEIN PEX14"/>
    <property type="match status" value="1"/>
</dbReference>
<evidence type="ECO:0000256" key="3">
    <source>
        <dbReference type="ARBA" id="ARBA00022927"/>
    </source>
</evidence>
<dbReference type="InParanoid" id="A0A369K2C1"/>
<sequence length="287" mass="31203">MSSPNRQELIHNAVAFLADPKTQASPLAQRIQFLEAKGLTPQEIDLALKQAPLNSPVPSFQTPYSPGYAPSAYSASGRPLPHQWDWRDYFITAVVSGSVAYGAVALFKKYLLPHLQPPSNTAYEEDRDALTAQFDAAEALLKEIQAESSAVRIAVEEQKEKIDKATASVDAVVVEMRDGESKTRDEMREIRDEVNTIREMLPKMIEKNKESQTQSLSELQQELKSLKALLLSRGPSSIPASPLPALGRPAIPAWQLASTGQSSESSSAPPVPQVVGNGKAKETETAA</sequence>
<keyword evidence="11" id="KW-0175">Coiled coil</keyword>
<reference evidence="14" key="1">
    <citation type="submission" date="2018-04" db="EMBL/GenBank/DDBJ databases">
        <title>Whole genome sequencing of Hypsizygus marmoreus.</title>
        <authorList>
            <person name="Choi I.-G."/>
            <person name="Min B."/>
            <person name="Kim J.-G."/>
            <person name="Kim S."/>
            <person name="Oh Y.-L."/>
            <person name="Kong W.-S."/>
            <person name="Park H."/>
            <person name="Jeong J."/>
            <person name="Song E.-S."/>
        </authorList>
    </citation>
    <scope>NUCLEOTIDE SEQUENCE [LARGE SCALE GENOMIC DNA]</scope>
    <source>
        <strain evidence="14">51987-8</strain>
    </source>
</reference>
<comment type="function">
    <text evidence="10">Component of the PEX13-PEX14 docking complex, a translocon channel that specifically mediates the import of peroxisomal cargo proteins bound to PEX5 receptor. The PEX13-PEX14 docking complex forms a large import pore which can be opened to a diameter of about 9 nm. Mechanistically, PEX5 receptor along with cargo proteins associates with the PEX14 subunit of the PEX13-PEX14 docking complex in the cytosol, leading to the insertion of the receptor into the organelle membrane with the concomitant translocation of the cargo into the peroxisome matrix.</text>
</comment>
<keyword evidence="3 10" id="KW-0653">Protein transport</keyword>
<gene>
    <name evidence="14" type="primary">PEX14</name>
    <name evidence="14" type="ORF">Hypma_015456</name>
</gene>
<evidence type="ECO:0000256" key="12">
    <source>
        <dbReference type="SAM" id="MobiDB-lite"/>
    </source>
</evidence>
<feature type="domain" description="Peroxisome membrane anchor protein Pex14p N-terminal" evidence="13">
    <location>
        <begin position="6"/>
        <end position="49"/>
    </location>
</feature>
<evidence type="ECO:0000313" key="14">
    <source>
        <dbReference type="EMBL" id="RDB28779.1"/>
    </source>
</evidence>
<evidence type="ECO:0000256" key="11">
    <source>
        <dbReference type="SAM" id="Coils"/>
    </source>
</evidence>
<dbReference type="GO" id="GO:0016560">
    <property type="term" value="P:protein import into peroxisome matrix, docking"/>
    <property type="evidence" value="ECO:0007669"/>
    <property type="project" value="UniProtKB-UniRule"/>
</dbReference>
<name>A0A369K2C1_HYPMA</name>
<dbReference type="AlphaFoldDB" id="A0A369K2C1"/>
<evidence type="ECO:0000256" key="1">
    <source>
        <dbReference type="ARBA" id="ARBA00005443"/>
    </source>
</evidence>
<dbReference type="PANTHER" id="PTHR23058">
    <property type="entry name" value="PEROXISOMAL MEMBRANE PROTEIN PEX14"/>
    <property type="match status" value="1"/>
</dbReference>
<keyword evidence="5 10" id="KW-0472">Membrane</keyword>
<keyword evidence="15" id="KW-1185">Reference proteome</keyword>
<evidence type="ECO:0000256" key="8">
    <source>
        <dbReference type="ARBA" id="ARBA00029691"/>
    </source>
</evidence>
<feature type="compositionally biased region" description="Low complexity" evidence="12">
    <location>
        <begin position="257"/>
        <end position="276"/>
    </location>
</feature>
<dbReference type="InterPro" id="IPR006785">
    <property type="entry name" value="Pex14_N"/>
</dbReference>
<dbReference type="GO" id="GO:1990429">
    <property type="term" value="C:peroxisomal importomer complex"/>
    <property type="evidence" value="ECO:0007669"/>
    <property type="project" value="TreeGrafter"/>
</dbReference>
<dbReference type="InterPro" id="IPR025655">
    <property type="entry name" value="PEX14"/>
</dbReference>
<dbReference type="FunCoup" id="A0A369K2C1">
    <property type="interactions" value="16"/>
</dbReference>
<accession>A0A369K2C1</accession>
<comment type="subcellular location">
    <subcellularLocation>
        <location evidence="9 10">Peroxisome membrane</location>
    </subcellularLocation>
</comment>
<dbReference type="Pfam" id="PF04695">
    <property type="entry name" value="Pex14_N"/>
    <property type="match status" value="1"/>
</dbReference>
<organism evidence="14 15">
    <name type="scientific">Hypsizygus marmoreus</name>
    <name type="common">White beech mushroom</name>
    <name type="synonym">Agaricus marmoreus</name>
    <dbReference type="NCBI Taxonomy" id="39966"/>
    <lineage>
        <taxon>Eukaryota</taxon>
        <taxon>Fungi</taxon>
        <taxon>Dikarya</taxon>
        <taxon>Basidiomycota</taxon>
        <taxon>Agaricomycotina</taxon>
        <taxon>Agaricomycetes</taxon>
        <taxon>Agaricomycetidae</taxon>
        <taxon>Agaricales</taxon>
        <taxon>Tricholomatineae</taxon>
        <taxon>Lyophyllaceae</taxon>
        <taxon>Hypsizygus</taxon>
    </lineage>
</organism>
<comment type="similarity">
    <text evidence="1 10">Belongs to the peroxin-14 family.</text>
</comment>
<dbReference type="Gene3D" id="1.10.10.10">
    <property type="entry name" value="Winged helix-like DNA-binding domain superfamily/Winged helix DNA-binding domain"/>
    <property type="match status" value="1"/>
</dbReference>
<protein>
    <recommendedName>
        <fullName evidence="7 10">Peroxisomal membrane protein PEX14</fullName>
    </recommendedName>
    <alternativeName>
        <fullName evidence="8 10">Peroxin-14</fullName>
    </alternativeName>
</protein>
<evidence type="ECO:0000256" key="10">
    <source>
        <dbReference type="RuleBase" id="RU367032"/>
    </source>
</evidence>
<dbReference type="InterPro" id="IPR036388">
    <property type="entry name" value="WH-like_DNA-bd_sf"/>
</dbReference>
<evidence type="ECO:0000256" key="7">
    <source>
        <dbReference type="ARBA" id="ARBA00029502"/>
    </source>
</evidence>
<dbReference type="GO" id="GO:0005778">
    <property type="term" value="C:peroxisomal membrane"/>
    <property type="evidence" value="ECO:0007669"/>
    <property type="project" value="UniProtKB-SubCell"/>
</dbReference>